<dbReference type="AlphaFoldDB" id="A0A399DV56"/>
<accession>A0A399DV56</accession>
<protein>
    <recommendedName>
        <fullName evidence="3">CopG family transcriptional regulator</fullName>
    </recommendedName>
</protein>
<evidence type="ECO:0000313" key="2">
    <source>
        <dbReference type="Proteomes" id="UP000266089"/>
    </source>
</evidence>
<dbReference type="EMBL" id="QWKX01000051">
    <property type="protein sequence ID" value="RIH76065.1"/>
    <property type="molecule type" value="Genomic_DNA"/>
</dbReference>
<proteinExistence type="predicted"/>
<evidence type="ECO:0008006" key="3">
    <source>
        <dbReference type="Google" id="ProtNLM"/>
    </source>
</evidence>
<organism evidence="1 2">
    <name type="scientific">Meiothermus taiwanensis</name>
    <dbReference type="NCBI Taxonomy" id="172827"/>
    <lineage>
        <taxon>Bacteria</taxon>
        <taxon>Thermotogati</taxon>
        <taxon>Deinococcota</taxon>
        <taxon>Deinococci</taxon>
        <taxon>Thermales</taxon>
        <taxon>Thermaceae</taxon>
        <taxon>Meiothermus</taxon>
    </lineage>
</organism>
<gene>
    <name evidence="1" type="ORF">Mcate_01929</name>
</gene>
<evidence type="ECO:0000313" key="1">
    <source>
        <dbReference type="EMBL" id="RIH76065.1"/>
    </source>
</evidence>
<dbReference type="OrthoDB" id="26672at2"/>
<dbReference type="Proteomes" id="UP000266089">
    <property type="component" value="Unassembled WGS sequence"/>
</dbReference>
<name>A0A399DV56_9DEIN</name>
<comment type="caution">
    <text evidence="1">The sequence shown here is derived from an EMBL/GenBank/DDBJ whole genome shotgun (WGS) entry which is preliminary data.</text>
</comment>
<dbReference type="RefSeq" id="WP_027888252.1">
    <property type="nucleotide sequence ID" value="NZ_JBHSXZ010000099.1"/>
</dbReference>
<reference evidence="1 2" key="1">
    <citation type="submission" date="2018-08" db="EMBL/GenBank/DDBJ databases">
        <title>Meiothermus cateniformans JCM 15151 genome sequencing project.</title>
        <authorList>
            <person name="Da Costa M.S."/>
            <person name="Albuquerque L."/>
            <person name="Raposo P."/>
            <person name="Froufe H.J.C."/>
            <person name="Barroso C.S."/>
            <person name="Egas C."/>
        </authorList>
    </citation>
    <scope>NUCLEOTIDE SEQUENCE [LARGE SCALE GENOMIC DNA]</scope>
    <source>
        <strain evidence="1 2">JCM 15151</strain>
    </source>
</reference>
<sequence length="96" mass="10778">MIRKQVYLTPAEDAKLKRLAQATGRTEAEIIRLSLDLLPEEEAPVLLNLAREGLLEFPEHPCTPAKAQEAFQRYLAQVGKRRLGLSQAVIEGREGR</sequence>